<proteinExistence type="predicted"/>
<keyword evidence="1" id="KW-0175">Coiled coil</keyword>
<protein>
    <submittedName>
        <fullName evidence="2">Uncharacterized protein</fullName>
    </submittedName>
</protein>
<evidence type="ECO:0000313" key="2">
    <source>
        <dbReference type="EMBL" id="OMJ87220.1"/>
    </source>
</evidence>
<gene>
    <name evidence="2" type="ORF">SteCoe_11060</name>
</gene>
<evidence type="ECO:0000256" key="1">
    <source>
        <dbReference type="SAM" id="Coils"/>
    </source>
</evidence>
<feature type="coiled-coil region" evidence="1">
    <location>
        <begin position="155"/>
        <end position="189"/>
    </location>
</feature>
<dbReference type="AlphaFoldDB" id="A0A1R2CE26"/>
<dbReference type="EMBL" id="MPUH01000182">
    <property type="protein sequence ID" value="OMJ87220.1"/>
    <property type="molecule type" value="Genomic_DNA"/>
</dbReference>
<evidence type="ECO:0000313" key="3">
    <source>
        <dbReference type="Proteomes" id="UP000187209"/>
    </source>
</evidence>
<comment type="caution">
    <text evidence="2">The sequence shown here is derived from an EMBL/GenBank/DDBJ whole genome shotgun (WGS) entry which is preliminary data.</text>
</comment>
<dbReference type="Proteomes" id="UP000187209">
    <property type="component" value="Unassembled WGS sequence"/>
</dbReference>
<keyword evidence="3" id="KW-1185">Reference proteome</keyword>
<reference evidence="2 3" key="1">
    <citation type="submission" date="2016-11" db="EMBL/GenBank/DDBJ databases">
        <title>The macronuclear genome of Stentor coeruleus: a giant cell with tiny introns.</title>
        <authorList>
            <person name="Slabodnick M."/>
            <person name="Ruby J.G."/>
            <person name="Reiff S.B."/>
            <person name="Swart E.C."/>
            <person name="Gosai S."/>
            <person name="Prabakaran S."/>
            <person name="Witkowska E."/>
            <person name="Larue G.E."/>
            <person name="Fisher S."/>
            <person name="Freeman R.M."/>
            <person name="Gunawardena J."/>
            <person name="Chu W."/>
            <person name="Stover N.A."/>
            <person name="Gregory B.D."/>
            <person name="Nowacki M."/>
            <person name="Derisi J."/>
            <person name="Roy S.W."/>
            <person name="Marshall W.F."/>
            <person name="Sood P."/>
        </authorList>
    </citation>
    <scope>NUCLEOTIDE SEQUENCE [LARGE SCALE GENOMIC DNA]</scope>
    <source>
        <strain evidence="2">WM001</strain>
    </source>
</reference>
<accession>A0A1R2CE26</accession>
<name>A0A1R2CE26_9CILI</name>
<organism evidence="2 3">
    <name type="scientific">Stentor coeruleus</name>
    <dbReference type="NCBI Taxonomy" id="5963"/>
    <lineage>
        <taxon>Eukaryota</taxon>
        <taxon>Sar</taxon>
        <taxon>Alveolata</taxon>
        <taxon>Ciliophora</taxon>
        <taxon>Postciliodesmatophora</taxon>
        <taxon>Heterotrichea</taxon>
        <taxon>Heterotrichida</taxon>
        <taxon>Stentoridae</taxon>
        <taxon>Stentor</taxon>
    </lineage>
</organism>
<sequence>MEKNERAYECPDLPGVYFEAIGKNIHCQSQTKKHFIHIGFIKSFNVFQKLVNFHCKNCLSLFTLENIAFQDCQWFYTGEALTGEKFKSKVFYAKDYTTCKDLSENKWKWLKLFSKPIPEENKKIIAKIQSALYEDFTISEPCLIKKRKFDCLTNSKDLENELDKRKRIIALLKSNMATQEKVIKELAQEVLDKKLENKK</sequence>